<protein>
    <submittedName>
        <fullName evidence="1">Uncharacterized protein</fullName>
    </submittedName>
</protein>
<evidence type="ECO:0000313" key="2">
    <source>
        <dbReference type="Proteomes" id="UP000197032"/>
    </source>
</evidence>
<keyword evidence="2" id="KW-1185">Reference proteome</keyword>
<dbReference type="EMBL" id="BDGJ01000035">
    <property type="protein sequence ID" value="GAW91824.1"/>
    <property type="molecule type" value="Genomic_DNA"/>
</dbReference>
<organism evidence="1 2">
    <name type="scientific">Calderihabitans maritimus</name>
    <dbReference type="NCBI Taxonomy" id="1246530"/>
    <lineage>
        <taxon>Bacteria</taxon>
        <taxon>Bacillati</taxon>
        <taxon>Bacillota</taxon>
        <taxon>Clostridia</taxon>
        <taxon>Neomoorellales</taxon>
        <taxon>Calderihabitantaceae</taxon>
        <taxon>Calderihabitans</taxon>
    </lineage>
</organism>
<dbReference type="Proteomes" id="UP000197032">
    <property type="component" value="Unassembled WGS sequence"/>
</dbReference>
<name>A0A1Z5HQN7_9FIRM</name>
<sequence>MQAERLEDPIEQIRVKVALGHITILLSFPCQSAGEGGVLVY</sequence>
<dbReference type="AlphaFoldDB" id="A0A1Z5HQN7"/>
<comment type="caution">
    <text evidence="1">The sequence shown here is derived from an EMBL/GenBank/DDBJ whole genome shotgun (WGS) entry which is preliminary data.</text>
</comment>
<proteinExistence type="predicted"/>
<reference evidence="2" key="1">
    <citation type="journal article" date="2017" name="Appl. Environ. Microbiol.">
        <title>Genomic analysis of Calderihabitans maritimus KKC1, a thermophilic hydrogenogenic carboxydotrophic bacterium isolated from marine sediment.</title>
        <authorList>
            <person name="Omae K."/>
            <person name="Yoneda Y."/>
            <person name="Fukuyama Y."/>
            <person name="Yoshida T."/>
            <person name="Sako Y."/>
        </authorList>
    </citation>
    <scope>NUCLEOTIDE SEQUENCE [LARGE SCALE GENOMIC DNA]</scope>
    <source>
        <strain evidence="2">KKC1</strain>
    </source>
</reference>
<gene>
    <name evidence="1" type="ORF">KKC1_09840</name>
</gene>
<accession>A0A1Z5HQN7</accession>
<evidence type="ECO:0000313" key="1">
    <source>
        <dbReference type="EMBL" id="GAW91824.1"/>
    </source>
</evidence>